<evidence type="ECO:0000313" key="2">
    <source>
        <dbReference type="EMBL" id="KAJ4832142.1"/>
    </source>
</evidence>
<feature type="compositionally biased region" description="Basic and acidic residues" evidence="1">
    <location>
        <begin position="12"/>
        <end position="28"/>
    </location>
</feature>
<feature type="compositionally biased region" description="Basic residues" evidence="1">
    <location>
        <begin position="29"/>
        <end position="38"/>
    </location>
</feature>
<feature type="compositionally biased region" description="Basic and acidic residues" evidence="1">
    <location>
        <begin position="287"/>
        <end position="316"/>
    </location>
</feature>
<protein>
    <submittedName>
        <fullName evidence="2">Uncharacterized protein</fullName>
    </submittedName>
</protein>
<feature type="compositionally biased region" description="Basic residues" evidence="1">
    <location>
        <begin position="59"/>
        <end position="69"/>
    </location>
</feature>
<gene>
    <name evidence="2" type="ORF">Tsubulata_048234</name>
</gene>
<comment type="caution">
    <text evidence="2">The sequence shown here is derived from an EMBL/GenBank/DDBJ whole genome shotgun (WGS) entry which is preliminary data.</text>
</comment>
<reference evidence="2" key="2">
    <citation type="journal article" date="2023" name="Plants (Basel)">
        <title>Annotation of the Turnera subulata (Passifloraceae) Draft Genome Reveals the S-Locus Evolved after the Divergence of Turneroideae from Passifloroideae in a Stepwise Manner.</title>
        <authorList>
            <person name="Henning P.M."/>
            <person name="Roalson E.H."/>
            <person name="Mir W."/>
            <person name="McCubbin A.G."/>
            <person name="Shore J.S."/>
        </authorList>
    </citation>
    <scope>NUCLEOTIDE SEQUENCE</scope>
    <source>
        <strain evidence="2">F60SS</strain>
    </source>
</reference>
<feature type="compositionally biased region" description="Basic and acidic residues" evidence="1">
    <location>
        <begin position="106"/>
        <end position="124"/>
    </location>
</feature>
<feature type="compositionally biased region" description="Basic and acidic residues" evidence="1">
    <location>
        <begin position="70"/>
        <end position="86"/>
    </location>
</feature>
<proteinExistence type="predicted"/>
<name>A0A9Q0J8N5_9ROSI</name>
<reference evidence="2" key="1">
    <citation type="submission" date="2022-02" db="EMBL/GenBank/DDBJ databases">
        <authorList>
            <person name="Henning P.M."/>
            <person name="McCubbin A.G."/>
            <person name="Shore J.S."/>
        </authorList>
    </citation>
    <scope>NUCLEOTIDE SEQUENCE</scope>
    <source>
        <strain evidence="2">F60SS</strain>
        <tissue evidence="2">Leaves</tissue>
    </source>
</reference>
<evidence type="ECO:0000256" key="1">
    <source>
        <dbReference type="SAM" id="MobiDB-lite"/>
    </source>
</evidence>
<sequence length="509" mass="57825">MSRCFPFPPPGYEKKSRVEDTDLLSKEKHKEKKHKKDKKEKEKREGKEKKDKDRSKDKHRDKKDRKDKHKDRDKEKNRTSDEKRVEGQPGVSVGEKFGSNTSQNSDSKDSKYVQELAKRIRDEGTASGSQMVQKIAVPDQRSGPQGMAVESSIASHQEGKRKINERNEDPRKANGQRNHIDGRGLEKTFGEYLSSMDRERVEGISKPVEKKDVERQMEGKEKIKDKEADGKSGKHKDKDREKSRKSKDKDRDKEKKKEEKAKEMTELSKEQPKLKESSPNMKHSSPKLKESSPKLKESSPKLKGSSKDSLDFRNARPSDPLKLSGINSADEGNPGKRKELEMNGYLLDNGIRPSKFPRPLPSSHPVIENGRKLESSQTAVQFAPEKLGPCNNSRPDIKEHKLNGLMANQQLNVSSRMPLSTKVSVNQNGEASEKPPHPDLKYLDVILSVPKMEECPDFIDNEWLFSNSHLQSKKPSVNSPGVDRTRQVWAEALHIESADISALPYVIPY</sequence>
<keyword evidence="3" id="KW-1185">Reference proteome</keyword>
<feature type="compositionally biased region" description="Pro residues" evidence="1">
    <location>
        <begin position="1"/>
        <end position="11"/>
    </location>
</feature>
<feature type="compositionally biased region" description="Basic and acidic residues" evidence="1">
    <location>
        <begin position="196"/>
        <end position="276"/>
    </location>
</feature>
<accession>A0A9Q0J8N5</accession>
<dbReference type="AlphaFoldDB" id="A0A9Q0J8N5"/>
<feature type="region of interest" description="Disordered" evidence="1">
    <location>
        <begin position="1"/>
        <end position="343"/>
    </location>
</feature>
<dbReference type="PANTHER" id="PTHR34660:SF21">
    <property type="entry name" value="MYB-LIKE PROTEIN X ISOFORM X2"/>
    <property type="match status" value="1"/>
</dbReference>
<evidence type="ECO:0000313" key="3">
    <source>
        <dbReference type="Proteomes" id="UP001141552"/>
    </source>
</evidence>
<dbReference type="EMBL" id="JAKUCV010005189">
    <property type="protein sequence ID" value="KAJ4832142.1"/>
    <property type="molecule type" value="Genomic_DNA"/>
</dbReference>
<organism evidence="2 3">
    <name type="scientific">Turnera subulata</name>
    <dbReference type="NCBI Taxonomy" id="218843"/>
    <lineage>
        <taxon>Eukaryota</taxon>
        <taxon>Viridiplantae</taxon>
        <taxon>Streptophyta</taxon>
        <taxon>Embryophyta</taxon>
        <taxon>Tracheophyta</taxon>
        <taxon>Spermatophyta</taxon>
        <taxon>Magnoliopsida</taxon>
        <taxon>eudicotyledons</taxon>
        <taxon>Gunneridae</taxon>
        <taxon>Pentapetalae</taxon>
        <taxon>rosids</taxon>
        <taxon>fabids</taxon>
        <taxon>Malpighiales</taxon>
        <taxon>Passifloraceae</taxon>
        <taxon>Turnera</taxon>
    </lineage>
</organism>
<dbReference type="Proteomes" id="UP001141552">
    <property type="component" value="Unassembled WGS sequence"/>
</dbReference>
<dbReference type="PANTHER" id="PTHR34660">
    <property type="entry name" value="MYB-LIKE PROTEIN X"/>
    <property type="match status" value="1"/>
</dbReference>
<dbReference type="OrthoDB" id="1913135at2759"/>
<feature type="compositionally biased region" description="Basic and acidic residues" evidence="1">
    <location>
        <begin position="157"/>
        <end position="189"/>
    </location>
</feature>
<feature type="compositionally biased region" description="Basic and acidic residues" evidence="1">
    <location>
        <begin position="39"/>
        <end position="58"/>
    </location>
</feature>